<dbReference type="Proteomes" id="UP001148838">
    <property type="component" value="Unassembled WGS sequence"/>
</dbReference>
<keyword evidence="1" id="KW-0175">Coiled coil</keyword>
<comment type="caution">
    <text evidence="2">The sequence shown here is derived from an EMBL/GenBank/DDBJ whole genome shotgun (WGS) entry which is preliminary data.</text>
</comment>
<evidence type="ECO:0000256" key="1">
    <source>
        <dbReference type="SAM" id="Coils"/>
    </source>
</evidence>
<name>A0ABQ8TG75_PERAM</name>
<gene>
    <name evidence="2" type="ORF">ANN_06718</name>
</gene>
<dbReference type="InterPro" id="IPR036397">
    <property type="entry name" value="RNaseH_sf"/>
</dbReference>
<reference evidence="2 3" key="1">
    <citation type="journal article" date="2022" name="Allergy">
        <title>Genome assembly and annotation of Periplaneta americana reveal a comprehensive cockroach allergen profile.</title>
        <authorList>
            <person name="Wang L."/>
            <person name="Xiong Q."/>
            <person name="Saelim N."/>
            <person name="Wang L."/>
            <person name="Nong W."/>
            <person name="Wan A.T."/>
            <person name="Shi M."/>
            <person name="Liu X."/>
            <person name="Cao Q."/>
            <person name="Hui J.H.L."/>
            <person name="Sookrung N."/>
            <person name="Leung T.F."/>
            <person name="Tungtrongchitr A."/>
            <person name="Tsui S.K.W."/>
        </authorList>
    </citation>
    <scope>NUCLEOTIDE SEQUENCE [LARGE SCALE GENOMIC DNA]</scope>
    <source>
        <strain evidence="2">PWHHKU_190912</strain>
    </source>
</reference>
<dbReference type="Gene3D" id="3.30.420.10">
    <property type="entry name" value="Ribonuclease H-like superfamily/Ribonuclease H"/>
    <property type="match status" value="1"/>
</dbReference>
<keyword evidence="3" id="KW-1185">Reference proteome</keyword>
<evidence type="ECO:0000313" key="2">
    <source>
        <dbReference type="EMBL" id="KAJ4444919.1"/>
    </source>
</evidence>
<accession>A0ABQ8TG75</accession>
<feature type="coiled-coil region" evidence="1">
    <location>
        <begin position="343"/>
        <end position="374"/>
    </location>
</feature>
<protein>
    <submittedName>
        <fullName evidence="2">Uncharacterized protein</fullName>
    </submittedName>
</protein>
<evidence type="ECO:0000313" key="3">
    <source>
        <dbReference type="Proteomes" id="UP001148838"/>
    </source>
</evidence>
<sequence>MYQLVPSVTGLMDGIPPLPHCHNNRDEGIPSHHGIAGNEAADFLAKKGTTIPLSYLNMLPIEHRQNNIRSRVRQCFFKSLEEQIKDKHWKDELNSPLSEWPRREAVETFRTAYARGTKETLVMHIPSQFDSKITSSVQLSRQMGRRGKETSKEERATIILLHNQCKTLGEMSTIVNRMKHGGGGVLVWRCMSSAGMGLLAFIEGNMDHQRYIDILKGHVVPSAKELGIRDNFIFMKYNDPKNTAHNTRLWILYNIPLYLQTPPQSSDINPIQHLWHYLERRLRTRHITNKESLKVAIIEEWNNIPANCYTKKFSRFIAIIVCPTRDRFLWRHFFPHMGETTSADRMQNLLKEDKRKYESYKEREERRIKDSRKK</sequence>
<dbReference type="EMBL" id="JAJSOF020000011">
    <property type="protein sequence ID" value="KAJ4444919.1"/>
    <property type="molecule type" value="Genomic_DNA"/>
</dbReference>
<organism evidence="2 3">
    <name type="scientific">Periplaneta americana</name>
    <name type="common">American cockroach</name>
    <name type="synonym">Blatta americana</name>
    <dbReference type="NCBI Taxonomy" id="6978"/>
    <lineage>
        <taxon>Eukaryota</taxon>
        <taxon>Metazoa</taxon>
        <taxon>Ecdysozoa</taxon>
        <taxon>Arthropoda</taxon>
        <taxon>Hexapoda</taxon>
        <taxon>Insecta</taxon>
        <taxon>Pterygota</taxon>
        <taxon>Neoptera</taxon>
        <taxon>Polyneoptera</taxon>
        <taxon>Dictyoptera</taxon>
        <taxon>Blattodea</taxon>
        <taxon>Blattoidea</taxon>
        <taxon>Blattidae</taxon>
        <taxon>Blattinae</taxon>
        <taxon>Periplaneta</taxon>
    </lineage>
</organism>
<proteinExistence type="predicted"/>